<keyword evidence="1" id="KW-0472">Membrane</keyword>
<dbReference type="Proteomes" id="UP001166784">
    <property type="component" value="Unassembled WGS sequence"/>
</dbReference>
<keyword evidence="1" id="KW-1133">Transmembrane helix</keyword>
<name>A0ABS9SZB7_9ACTN</name>
<evidence type="ECO:0000256" key="1">
    <source>
        <dbReference type="SAM" id="Phobius"/>
    </source>
</evidence>
<sequence length="224" mass="23495">MAAAGRTGRREATPLGPEEKRYLCVLFSVYLALLGIATAVVLWSVYADDGPGPAASVVGGLLALVPVMVAVGQRNDRVEVVRNWKVFLGALVTALLLGAAAVVWMSSQSEDVTTRSRLRHAEAMADGSVARLTVNAESEGDELKLKLGAEDKADGFHTSCLPLASLHFSGADLADESDVNLDSEVSATLPLRGGGPKLRVDVTLNTSGDEGCRVRLTLKGAELP</sequence>
<feature type="transmembrane region" description="Helical" evidence="1">
    <location>
        <begin position="52"/>
        <end position="72"/>
    </location>
</feature>
<reference evidence="2" key="2">
    <citation type="journal article" date="2023" name="Int. J. Syst. Evol. Microbiol.">
        <title>Streptomyces marispadix sp. nov., isolated from marine beach sediment of the Northern Coast of Portugal.</title>
        <authorList>
            <person name="dos Santos J.D.N."/>
            <person name="Vitorino I.R."/>
            <person name="Kallscheuer N."/>
            <person name="Srivastava A."/>
            <person name="Krautwurst S."/>
            <person name="Marz M."/>
            <person name="Jogler C."/>
            <person name="Lobo Da Cunha A."/>
            <person name="Catita J."/>
            <person name="Goncalves H."/>
            <person name="Gonzalez I."/>
            <person name="Reyes F."/>
            <person name="Lage O.M."/>
        </authorList>
    </citation>
    <scope>NUCLEOTIDE SEQUENCE</scope>
    <source>
        <strain evidence="2">M600PL45_2</strain>
    </source>
</reference>
<reference evidence="2" key="1">
    <citation type="submission" date="2022-03" db="EMBL/GenBank/DDBJ databases">
        <authorList>
            <person name="Santos J.D.N."/>
            <person name="Kallscheuer N."/>
            <person name="Jogler C."/>
            <person name="Lage O.M."/>
        </authorList>
    </citation>
    <scope>NUCLEOTIDE SEQUENCE</scope>
    <source>
        <strain evidence="2">M600PL45_2</strain>
    </source>
</reference>
<feature type="transmembrane region" description="Helical" evidence="1">
    <location>
        <begin position="84"/>
        <end position="105"/>
    </location>
</feature>
<proteinExistence type="predicted"/>
<dbReference type="EMBL" id="JAKWJU010000002">
    <property type="protein sequence ID" value="MCH6161627.1"/>
    <property type="molecule type" value="Genomic_DNA"/>
</dbReference>
<keyword evidence="1" id="KW-0812">Transmembrane</keyword>
<keyword evidence="3" id="KW-1185">Reference proteome</keyword>
<evidence type="ECO:0000313" key="3">
    <source>
        <dbReference type="Proteomes" id="UP001166784"/>
    </source>
</evidence>
<organism evidence="2 3">
    <name type="scientific">Streptomyces marispadix</name>
    <dbReference type="NCBI Taxonomy" id="2922868"/>
    <lineage>
        <taxon>Bacteria</taxon>
        <taxon>Bacillati</taxon>
        <taxon>Actinomycetota</taxon>
        <taxon>Actinomycetes</taxon>
        <taxon>Kitasatosporales</taxon>
        <taxon>Streptomycetaceae</taxon>
        <taxon>Streptomyces</taxon>
    </lineage>
</organism>
<gene>
    <name evidence="2" type="ORF">MMA15_14860</name>
</gene>
<dbReference type="RefSeq" id="WP_241060189.1">
    <property type="nucleotide sequence ID" value="NZ_JAKWJU010000002.1"/>
</dbReference>
<protein>
    <submittedName>
        <fullName evidence="2">Uncharacterized protein</fullName>
    </submittedName>
</protein>
<comment type="caution">
    <text evidence="2">The sequence shown here is derived from an EMBL/GenBank/DDBJ whole genome shotgun (WGS) entry which is preliminary data.</text>
</comment>
<accession>A0ABS9SZB7</accession>
<feature type="transmembrane region" description="Helical" evidence="1">
    <location>
        <begin position="21"/>
        <end position="46"/>
    </location>
</feature>
<evidence type="ECO:0000313" key="2">
    <source>
        <dbReference type="EMBL" id="MCH6161627.1"/>
    </source>
</evidence>